<keyword evidence="3" id="KW-1185">Reference proteome</keyword>
<sequence>MPQAEKSQEEEKKKLGKWISPLSRRRVAFCGAGPWRLGSIQTLDRSRLCCLFWQFRSFALRRRRARTGGLCRYLLVDDSELLVGCSKRFQVATRRVCLWLQSHEGARCLIEDLPTYLPDTLHTETDALESPKSKRGKCHGVGPVVSRSFDDPDESSSICFHRLHRNKRRIDEPPARNPGLERSWNLEMRDTLPPPWMGHGRRRTAAGEGASCAPSQNVPSLAPSSCSDNLHTKARLSLQTPEFPELRTPKNVIDTALLIYAAGRGTRKGRKAATTNMGQACMVLAKSSSPFDMVLNFHQQMAYRTRVSEFSPPKTPDYLHSGYFHPRLKRRRGRQQAFSAVLRAEYVPEKYRSIFPGHFFVAFIGSAASLPSHIFPQVSGLRPFLLSLGLNPRSLLPRHPSEKEESLRKELPMSRLDLLAAFHVGASFSGLRPTLARPSLLPTLGSCASAAGPRDWRCFATRCDALRLGGESAAGLRHHGSIAVSNCQQSRHEAPVWLFFPCRSLAKHLHCRRSTDHLAQRHVSSAADIRQVIRSFVMGTCRPVRSLYEQVGMDSDPKGDPSSSRNVGAPRALPHALLQPSNTSLPIRGYHKLHRLTIELSTLLCEARLTVLGSTKPSSGFNTYNRTRLDDYLKLFGPFNLAKTYNYSSFASCCISLSGLHEMDATPFNPSHLHPAFSRPPPTSPHSHPTFFSSPKFPHHLSSNPRPRPQMGQCSVISLFGVYYGRHFVLVSSLAEFLSVVDRLTCTFRRRLSLCLSAWRYRGLQATPYLQLHEAAVHNSRPYEVTAYNRKSHVVPPPHPSQRALLLRGPKVRMTNKFSIPGAPDLGSPPPPGACSPVGAFRAIPGRPPYPGAYLVLMVTLNGQISVRRAQESRNGLSTLARRLALPASVLHRLGFRPSLGLVSILFPSPPPSCFFSRAPLCSSPWETDTKKRTNRQTGTNRPTDCHRTANSVTPRGLRTRARYSLSTAENLSLNTPATPGGHFQGKITPKISAEDLPTQPEPPEVHPLFCSHGAVMNTRKAQAAVRCTSIPATRPSPAHPEFSGHVSRRALEWQRRPASLVLTDDAGAVHARSLPLPPFQMPVLLRGSQVQLCPGPSSTPVRHHRHRTSELVVVVTDLSPTRRLMGAFD</sequence>
<feature type="compositionally biased region" description="Polar residues" evidence="1">
    <location>
        <begin position="936"/>
        <end position="952"/>
    </location>
</feature>
<dbReference type="Proteomes" id="UP000830671">
    <property type="component" value="Chromosome 4"/>
</dbReference>
<evidence type="ECO:0000313" key="3">
    <source>
        <dbReference type="Proteomes" id="UP000830671"/>
    </source>
</evidence>
<dbReference type="GeneID" id="73343341"/>
<gene>
    <name evidence="2" type="ORF">CLUP02_09352</name>
</gene>
<dbReference type="EMBL" id="CP019476">
    <property type="protein sequence ID" value="UQC83856.1"/>
    <property type="molecule type" value="Genomic_DNA"/>
</dbReference>
<dbReference type="AlphaFoldDB" id="A0A9Q8WHV7"/>
<evidence type="ECO:0000313" key="2">
    <source>
        <dbReference type="EMBL" id="UQC83856.1"/>
    </source>
</evidence>
<reference evidence="2" key="1">
    <citation type="journal article" date="2021" name="Mol. Plant Microbe Interact.">
        <title>Complete Genome Sequence of the Plant-Pathogenic Fungus Colletotrichum lupini.</title>
        <authorList>
            <person name="Baroncelli R."/>
            <person name="Pensec F."/>
            <person name="Da Lio D."/>
            <person name="Boufleur T."/>
            <person name="Vicente I."/>
            <person name="Sarrocco S."/>
            <person name="Picot A."/>
            <person name="Baraldi E."/>
            <person name="Sukno S."/>
            <person name="Thon M."/>
            <person name="Le Floch G."/>
        </authorList>
    </citation>
    <scope>NUCLEOTIDE SEQUENCE</scope>
    <source>
        <strain evidence="2">IMI 504893</strain>
    </source>
</reference>
<accession>A0A9Q8WHV7</accession>
<name>A0A9Q8WHV7_9PEZI</name>
<protein>
    <submittedName>
        <fullName evidence="2">Uncharacterized protein</fullName>
    </submittedName>
</protein>
<feature type="compositionally biased region" description="Polar residues" evidence="1">
    <location>
        <begin position="213"/>
        <end position="226"/>
    </location>
</feature>
<feature type="region of interest" description="Disordered" evidence="1">
    <location>
        <begin position="200"/>
        <end position="226"/>
    </location>
</feature>
<dbReference type="KEGG" id="clup:CLUP02_09352"/>
<proteinExistence type="predicted"/>
<feature type="region of interest" description="Disordered" evidence="1">
    <location>
        <begin position="927"/>
        <end position="952"/>
    </location>
</feature>
<organism evidence="2 3">
    <name type="scientific">Colletotrichum lupini</name>
    <dbReference type="NCBI Taxonomy" id="145971"/>
    <lineage>
        <taxon>Eukaryota</taxon>
        <taxon>Fungi</taxon>
        <taxon>Dikarya</taxon>
        <taxon>Ascomycota</taxon>
        <taxon>Pezizomycotina</taxon>
        <taxon>Sordariomycetes</taxon>
        <taxon>Hypocreomycetidae</taxon>
        <taxon>Glomerellales</taxon>
        <taxon>Glomerellaceae</taxon>
        <taxon>Colletotrichum</taxon>
        <taxon>Colletotrichum acutatum species complex</taxon>
    </lineage>
</organism>
<evidence type="ECO:0000256" key="1">
    <source>
        <dbReference type="SAM" id="MobiDB-lite"/>
    </source>
</evidence>
<dbReference type="RefSeq" id="XP_049145475.1">
    <property type="nucleotide sequence ID" value="XM_049288331.1"/>
</dbReference>